<dbReference type="SMART" id="SM00360">
    <property type="entry name" value="RRM"/>
    <property type="match status" value="2"/>
</dbReference>
<dbReference type="InterPro" id="IPR021790">
    <property type="entry name" value="PTBP1-like_RRM2"/>
</dbReference>
<name>A0A0G4EW54_VITBC</name>
<dbReference type="EMBL" id="CDMY01000336">
    <property type="protein sequence ID" value="CEM03177.1"/>
    <property type="molecule type" value="Genomic_DNA"/>
</dbReference>
<keyword evidence="2 3" id="KW-0694">RNA-binding</keyword>
<evidence type="ECO:0000259" key="5">
    <source>
        <dbReference type="PROSITE" id="PS50102"/>
    </source>
</evidence>
<dbReference type="Proteomes" id="UP000041254">
    <property type="component" value="Unassembled WGS sequence"/>
</dbReference>
<organism evidence="6 7">
    <name type="scientific">Vitrella brassicaformis (strain CCMP3155)</name>
    <dbReference type="NCBI Taxonomy" id="1169540"/>
    <lineage>
        <taxon>Eukaryota</taxon>
        <taxon>Sar</taxon>
        <taxon>Alveolata</taxon>
        <taxon>Colpodellida</taxon>
        <taxon>Vitrellaceae</taxon>
        <taxon>Vitrella</taxon>
    </lineage>
</organism>
<dbReference type="OrthoDB" id="296632at2759"/>
<evidence type="ECO:0000256" key="1">
    <source>
        <dbReference type="ARBA" id="ARBA00022737"/>
    </source>
</evidence>
<dbReference type="PANTHER" id="PTHR15592">
    <property type="entry name" value="MATRIN 3/NUCLEAR PROTEIN 220-RELATED"/>
    <property type="match status" value="1"/>
</dbReference>
<evidence type="ECO:0000256" key="2">
    <source>
        <dbReference type="ARBA" id="ARBA00022884"/>
    </source>
</evidence>
<protein>
    <recommendedName>
        <fullName evidence="5">RRM domain-containing protein</fullName>
    </recommendedName>
</protein>
<dbReference type="InterPro" id="IPR012677">
    <property type="entry name" value="Nucleotide-bd_a/b_plait_sf"/>
</dbReference>
<dbReference type="InParanoid" id="A0A0G4EW54"/>
<dbReference type="Pfam" id="PF00076">
    <property type="entry name" value="RRM_1"/>
    <property type="match status" value="1"/>
</dbReference>
<dbReference type="SUPFAM" id="SSF54928">
    <property type="entry name" value="RNA-binding domain, RBD"/>
    <property type="match status" value="1"/>
</dbReference>
<dbReference type="InterPro" id="IPR035979">
    <property type="entry name" value="RBD_domain_sf"/>
</dbReference>
<feature type="domain" description="RRM" evidence="5">
    <location>
        <begin position="17"/>
        <end position="93"/>
    </location>
</feature>
<evidence type="ECO:0000256" key="3">
    <source>
        <dbReference type="PROSITE-ProRule" id="PRU00176"/>
    </source>
</evidence>
<feature type="region of interest" description="Disordered" evidence="4">
    <location>
        <begin position="254"/>
        <end position="303"/>
    </location>
</feature>
<reference evidence="6 7" key="1">
    <citation type="submission" date="2014-11" db="EMBL/GenBank/DDBJ databases">
        <authorList>
            <person name="Zhu J."/>
            <person name="Qi W."/>
            <person name="Song R."/>
        </authorList>
    </citation>
    <scope>NUCLEOTIDE SEQUENCE [LARGE SCALE GENOMIC DNA]</scope>
</reference>
<dbReference type="STRING" id="1169540.A0A0G4EW54"/>
<keyword evidence="1" id="KW-0677">Repeat</keyword>
<feature type="domain" description="RRM" evidence="5">
    <location>
        <begin position="109"/>
        <end position="186"/>
    </location>
</feature>
<dbReference type="VEuPathDB" id="CryptoDB:Vbra_21025"/>
<proteinExistence type="predicted"/>
<gene>
    <name evidence="6" type="ORF">Vbra_21025</name>
</gene>
<evidence type="ECO:0000313" key="7">
    <source>
        <dbReference type="Proteomes" id="UP000041254"/>
    </source>
</evidence>
<evidence type="ECO:0000256" key="4">
    <source>
        <dbReference type="SAM" id="MobiDB-lite"/>
    </source>
</evidence>
<dbReference type="AlphaFoldDB" id="A0A0G4EW54"/>
<evidence type="ECO:0000313" key="6">
    <source>
        <dbReference type="EMBL" id="CEM03177.1"/>
    </source>
</evidence>
<sequence length="575" mass="62782">MTAQKRQGVGLNAPPGRVLLIRNLPRDVSELEIKEAFSPFTMGQELRMFHVPSAGQALVEFPDGPAASAALAQVRQGGVVIRGCTIQGSYSTPESVETNQERSADCRILLVTVTNLQYAVEIDALERIFSRYGFVDKIVLFGRVPGMAQAWIQFQSCTDAAQALTQVNGRNMYDGCNTLQVQLSDMTELWMKDNRNKGRDFTKQLPTAQPAHAVPIAGVAGSPTARGDVASMPPPMYMSPFGAEKRRRVDISHPSAAAAGGGGHSGGGSIGAGGAAAATQQQHEGGGSSLSAGLTTPNQQPNQQQHPLEYIFVGRRTFFLLSLDDILRLRETCSWAGGLSCGSDSAIPSANRQGCTGWCMGGKCSYCGSMTTSLAYLPPCRWWRAIKDEPGFRLDVDPPLPPNHPYQQHRQPHDPPVRSNIDYLSPGGWLDRSVFPWDYSSVSSCVKKIVLDHFRETHQTNRTSRFIDRRDDNNRLHTLMTQSPPTAVGKCTTTPSFRFHLFGQFARRLILTDAGHPFVAWITLENYTDNVYVRIHTTESAVAGVGGAFRDRFPQTTRLAHAVLGAIIAAELLDQ</sequence>
<feature type="compositionally biased region" description="Low complexity" evidence="4">
    <location>
        <begin position="275"/>
        <end position="303"/>
    </location>
</feature>
<accession>A0A0G4EW54</accession>
<dbReference type="Pfam" id="PF11835">
    <property type="entry name" value="RRM_8"/>
    <property type="match status" value="1"/>
</dbReference>
<dbReference type="PROSITE" id="PS50102">
    <property type="entry name" value="RRM"/>
    <property type="match status" value="2"/>
</dbReference>
<dbReference type="GO" id="GO:0003723">
    <property type="term" value="F:RNA binding"/>
    <property type="evidence" value="ECO:0007669"/>
    <property type="project" value="UniProtKB-UniRule"/>
</dbReference>
<keyword evidence="7" id="KW-1185">Reference proteome</keyword>
<dbReference type="InterPro" id="IPR000504">
    <property type="entry name" value="RRM_dom"/>
</dbReference>
<feature type="compositionally biased region" description="Gly residues" evidence="4">
    <location>
        <begin position="259"/>
        <end position="274"/>
    </location>
</feature>
<dbReference type="Gene3D" id="3.30.70.330">
    <property type="match status" value="2"/>
</dbReference>
<dbReference type="CDD" id="cd12422">
    <property type="entry name" value="RRM2_PTBP1_hnRNPL_like"/>
    <property type="match status" value="1"/>
</dbReference>